<evidence type="ECO:0000313" key="3">
    <source>
        <dbReference type="Proteomes" id="UP001152607"/>
    </source>
</evidence>
<reference evidence="2" key="1">
    <citation type="submission" date="2023-01" db="EMBL/GenBank/DDBJ databases">
        <authorList>
            <person name="Van Ghelder C."/>
            <person name="Rancurel C."/>
        </authorList>
    </citation>
    <scope>NUCLEOTIDE SEQUENCE</scope>
    <source>
        <strain evidence="2">CNCM I-4278</strain>
    </source>
</reference>
<dbReference type="CDD" id="cd10170">
    <property type="entry name" value="ASKHA_NBD_HSP70"/>
    <property type="match status" value="1"/>
</dbReference>
<dbReference type="OrthoDB" id="2963168at2759"/>
<feature type="compositionally biased region" description="Basic and acidic residues" evidence="1">
    <location>
        <begin position="142"/>
        <end position="153"/>
    </location>
</feature>
<accession>A0A9W4UL97</accession>
<gene>
    <name evidence="2" type="ORF">PDIGIT_LOCUS11393</name>
</gene>
<feature type="compositionally biased region" description="Acidic residues" evidence="1">
    <location>
        <begin position="13"/>
        <end position="30"/>
    </location>
</feature>
<evidence type="ECO:0000313" key="2">
    <source>
        <dbReference type="EMBL" id="CAI6338266.1"/>
    </source>
</evidence>
<dbReference type="EMBL" id="CAOQHR010000008">
    <property type="protein sequence ID" value="CAI6338266.1"/>
    <property type="molecule type" value="Genomic_DNA"/>
</dbReference>
<proteinExistence type="predicted"/>
<protein>
    <submittedName>
        <fullName evidence="2">Uncharacterized protein</fullName>
    </submittedName>
</protein>
<evidence type="ECO:0000256" key="1">
    <source>
        <dbReference type="SAM" id="MobiDB-lite"/>
    </source>
</evidence>
<dbReference type="Gene3D" id="3.30.420.40">
    <property type="match status" value="2"/>
</dbReference>
<dbReference type="PANTHER" id="PTHR42749">
    <property type="entry name" value="CELL SHAPE-DETERMINING PROTEIN MREB"/>
    <property type="match status" value="1"/>
</dbReference>
<keyword evidence="3" id="KW-1185">Reference proteome</keyword>
<dbReference type="Gene3D" id="3.90.640.10">
    <property type="entry name" value="Actin, Chain A, domain 4"/>
    <property type="match status" value="1"/>
</dbReference>
<dbReference type="PANTHER" id="PTHR42749:SF8">
    <property type="entry name" value="HSP70 FAMILY PROTEIN (AFU_ORTHOLOGUE AFUA_3G13740)"/>
    <property type="match status" value="1"/>
</dbReference>
<dbReference type="AlphaFoldDB" id="A0A9W4UL97"/>
<sequence length="730" mass="83581">MQEYDPGPIFEEPQNDGDDNVDMMEVDNLDDDQKPSDSERLLISVDFGTTFSCVAYTRVHKGVRPGEVNISQVNCVNTFDDYEPRGEMAQKREDVPSELWYNPDLDDQDDVEHDPIDVENYPSGKEDHWKSSYASSDEDEPEKPKEVLSRQRTLESQPMTSCPGCWGFQVQNRLKDVDIPKQEQGRLSRFKLLLDNSEVTKEYRHRLQYTLRTLKRKGLIEDKNDIYAHYLTHLLQNAKRHLERSRELEDNPSIEFILCVPAKWPIKGSRILQQAMERAVLGAGFGLEAQESVHNLFIVTEPEAAATCVLAENRNDIYFNEVVLILDAGGGTVDAVTYRVTNNEPLRMDAEVVPPEGKLCGASFINERYEKRLMEKIRDETYLIKNGKTLKSIVKAESINFENGQKRLIDLDEIRSGPYVVYIDDLREDKTKGLKQNRLILTHEDMANKIFLDSLRGTRDILNNQLELAEGPERKVQKVILTGGFGQSPALRNYLRGKLEKYNRRKQATIELLYPKSPSTAVAKGAILRALKKGDGPERITQCSYGFLRDELYEPEKYPEHSRARAKIDEADGEQYVVDTIDWLISAGDRLPNRKEFSIPVIHTFVLNSEKLECVEELYVSENKHQSHYKKGNAKNKGAELAGSIIADMTFLRDENHIQPERRSESSELDEEPELLHWAVRFELVMIVEGRNLRYQARWPEAKNLRAGQRPHIRAQAQVCIAAAFQPGTA</sequence>
<organism evidence="2 3">
    <name type="scientific">Periconia digitata</name>
    <dbReference type="NCBI Taxonomy" id="1303443"/>
    <lineage>
        <taxon>Eukaryota</taxon>
        <taxon>Fungi</taxon>
        <taxon>Dikarya</taxon>
        <taxon>Ascomycota</taxon>
        <taxon>Pezizomycotina</taxon>
        <taxon>Dothideomycetes</taxon>
        <taxon>Pleosporomycetidae</taxon>
        <taxon>Pleosporales</taxon>
        <taxon>Massarineae</taxon>
        <taxon>Periconiaceae</taxon>
        <taxon>Periconia</taxon>
    </lineage>
</organism>
<feature type="region of interest" description="Disordered" evidence="1">
    <location>
        <begin position="87"/>
        <end position="159"/>
    </location>
</feature>
<dbReference type="Proteomes" id="UP001152607">
    <property type="component" value="Unassembled WGS sequence"/>
</dbReference>
<dbReference type="InterPro" id="IPR043129">
    <property type="entry name" value="ATPase_NBD"/>
</dbReference>
<name>A0A9W4UL97_9PLEO</name>
<dbReference type="SUPFAM" id="SSF53067">
    <property type="entry name" value="Actin-like ATPase domain"/>
    <property type="match status" value="2"/>
</dbReference>
<comment type="caution">
    <text evidence="2">The sequence shown here is derived from an EMBL/GenBank/DDBJ whole genome shotgun (WGS) entry which is preliminary data.</text>
</comment>
<feature type="region of interest" description="Disordered" evidence="1">
    <location>
        <begin position="1"/>
        <end position="37"/>
    </location>
</feature>